<reference evidence="6 7" key="1">
    <citation type="journal article" date="2010" name="Genome Biol.">
        <title>A first genome assembly of the barley fungal pathogen Pyrenophora teres f. teres.</title>
        <authorList>
            <person name="Ellwood S.R."/>
            <person name="Liu Z."/>
            <person name="Syme R.A."/>
            <person name="Lai Z."/>
            <person name="Hane J.K."/>
            <person name="Keiper F."/>
            <person name="Moffat C.S."/>
            <person name="Oliver R.P."/>
            <person name="Friesen T.L."/>
        </authorList>
    </citation>
    <scope>NUCLEOTIDE SEQUENCE [LARGE SCALE GENOMIC DNA]</scope>
    <source>
        <strain evidence="6 7">0-1</strain>
    </source>
</reference>
<dbReference type="GO" id="GO:0008234">
    <property type="term" value="F:cysteine-type peptidase activity"/>
    <property type="evidence" value="ECO:0007669"/>
    <property type="project" value="InterPro"/>
</dbReference>
<dbReference type="AlphaFoldDB" id="E3RYT6"/>
<dbReference type="InterPro" id="IPR003653">
    <property type="entry name" value="Peptidase_C48_C"/>
</dbReference>
<sequence>MNHPQLNVAQDWPRIFPLVSPTFRDANGETYKLRYETRIPPVVVNDRWNGLTTRSFARRFVTTTERDNVVGKTWNDAKRGIRQGYPDVMLDRRWSVHSYTCSPDLSKWNTQSINDYLEQDDLYRRSYTLKTNPNLDEIIYESENTSLTVSAFLNICKSGTPGWFTDTMVDTSFDVLSRVTRCEENAVSLLSVSMASQLYRNGRRIMARKETEYYDDHLKGKIMKKSFILIPISDGYMQAYRFGSAQEEWGVNAMPEAPVAGSHWTLLAVDCRDTRNLTCHYFDSMKSNSPEKSPNCKVAKSIVKALRAFGSLEKPSPFHIVQNAPHQEGRENRSQVRDGVSACGPFIWDMSRQICQYLADCYEDNASEIDISVPQGFCQRRQWDSMETRESIRRLIMHENRTRVRLNGRSQWMDDHVKGLPGWNSWLMKEGKPPHYLWDPMTSEVSKSESESGQDHMDLS</sequence>
<evidence type="ECO:0000313" key="7">
    <source>
        <dbReference type="Proteomes" id="UP000001067"/>
    </source>
</evidence>
<feature type="domain" description="Ubiquitin-like protease family profile" evidence="5">
    <location>
        <begin position="145"/>
        <end position="354"/>
    </location>
</feature>
<dbReference type="OrthoDB" id="3682242at2759"/>
<evidence type="ECO:0000313" key="6">
    <source>
        <dbReference type="EMBL" id="EFQ89120.1"/>
    </source>
</evidence>
<evidence type="ECO:0000256" key="3">
    <source>
        <dbReference type="ARBA" id="ARBA00022801"/>
    </source>
</evidence>
<accession>E3RYT6</accession>
<dbReference type="SUPFAM" id="SSF54001">
    <property type="entry name" value="Cysteine proteinases"/>
    <property type="match status" value="1"/>
</dbReference>
<dbReference type="EMBL" id="GL535953">
    <property type="protein sequence ID" value="EFQ89120.1"/>
    <property type="molecule type" value="Genomic_DNA"/>
</dbReference>
<gene>
    <name evidence="6" type="ORF">PTT_14741</name>
</gene>
<dbReference type="Gene3D" id="3.40.395.10">
    <property type="entry name" value="Adenoviral Proteinase, Chain A"/>
    <property type="match status" value="1"/>
</dbReference>
<keyword evidence="7" id="KW-1185">Reference proteome</keyword>
<dbReference type="InterPro" id="IPR038765">
    <property type="entry name" value="Papain-like_cys_pep_sf"/>
</dbReference>
<evidence type="ECO:0000256" key="4">
    <source>
        <dbReference type="SAM" id="MobiDB-lite"/>
    </source>
</evidence>
<feature type="compositionally biased region" description="Basic and acidic residues" evidence="4">
    <location>
        <begin position="446"/>
        <end position="460"/>
    </location>
</feature>
<evidence type="ECO:0000256" key="2">
    <source>
        <dbReference type="ARBA" id="ARBA00022670"/>
    </source>
</evidence>
<dbReference type="GO" id="GO:0006508">
    <property type="term" value="P:proteolysis"/>
    <property type="evidence" value="ECO:0007669"/>
    <property type="project" value="UniProtKB-KW"/>
</dbReference>
<dbReference type="GO" id="GO:0019783">
    <property type="term" value="F:ubiquitin-like protein peptidase activity"/>
    <property type="evidence" value="ECO:0007669"/>
    <property type="project" value="UniProtKB-ARBA"/>
</dbReference>
<dbReference type="PROSITE" id="PS50600">
    <property type="entry name" value="ULP_PROTEASE"/>
    <property type="match status" value="1"/>
</dbReference>
<protein>
    <recommendedName>
        <fullName evidence="5">Ubiquitin-like protease family profile domain-containing protein</fullName>
    </recommendedName>
</protein>
<dbReference type="Proteomes" id="UP000001067">
    <property type="component" value="Unassembled WGS sequence"/>
</dbReference>
<dbReference type="KEGG" id="pte:PTT_14741"/>
<proteinExistence type="inferred from homology"/>
<dbReference type="HOGENOM" id="CLU_594647_0_0_1"/>
<keyword evidence="2" id="KW-0645">Protease</keyword>
<name>E3RYT6_PYRTT</name>
<evidence type="ECO:0000259" key="5">
    <source>
        <dbReference type="PROSITE" id="PS50600"/>
    </source>
</evidence>
<comment type="similarity">
    <text evidence="1">Belongs to the peptidase C48 family.</text>
</comment>
<evidence type="ECO:0000256" key="1">
    <source>
        <dbReference type="ARBA" id="ARBA00005234"/>
    </source>
</evidence>
<feature type="region of interest" description="Disordered" evidence="4">
    <location>
        <begin position="439"/>
        <end position="460"/>
    </location>
</feature>
<keyword evidence="3" id="KW-0378">Hydrolase</keyword>
<organism evidence="7">
    <name type="scientific">Pyrenophora teres f. teres (strain 0-1)</name>
    <name type="common">Barley net blotch fungus</name>
    <name type="synonym">Drechslera teres f. teres</name>
    <dbReference type="NCBI Taxonomy" id="861557"/>
    <lineage>
        <taxon>Eukaryota</taxon>
        <taxon>Fungi</taxon>
        <taxon>Dikarya</taxon>
        <taxon>Ascomycota</taxon>
        <taxon>Pezizomycotina</taxon>
        <taxon>Dothideomycetes</taxon>
        <taxon>Pleosporomycetidae</taxon>
        <taxon>Pleosporales</taxon>
        <taxon>Pleosporineae</taxon>
        <taxon>Pleosporaceae</taxon>
        <taxon>Pyrenophora</taxon>
    </lineage>
</organism>